<dbReference type="CDD" id="cd00090">
    <property type="entry name" value="HTH_ARSR"/>
    <property type="match status" value="1"/>
</dbReference>
<dbReference type="InterPro" id="IPR036388">
    <property type="entry name" value="WH-like_DNA-bd_sf"/>
</dbReference>
<keyword evidence="2" id="KW-0238">DNA-binding</keyword>
<dbReference type="PANTHER" id="PTHR33154:SF33">
    <property type="entry name" value="TRANSCRIPTIONAL REPRESSOR SDPR"/>
    <property type="match status" value="1"/>
</dbReference>
<sequence>MATSKTVRLTDKQFELIGKALAEPRRYMILKQIGACKGDSPMPCSALQEEHNISAATMSHHIKELEHAGLVEITREGKSMRLSVQREVLHAYLDKLSKI</sequence>
<dbReference type="GO" id="GO:0003677">
    <property type="term" value="F:DNA binding"/>
    <property type="evidence" value="ECO:0007669"/>
    <property type="project" value="UniProtKB-KW"/>
</dbReference>
<proteinExistence type="predicted"/>
<organism evidence="5 6">
    <name type="scientific">Bdellovibrio bacteriovorus</name>
    <dbReference type="NCBI Taxonomy" id="959"/>
    <lineage>
        <taxon>Bacteria</taxon>
        <taxon>Pseudomonadati</taxon>
        <taxon>Bdellovibrionota</taxon>
        <taxon>Bdellovibrionia</taxon>
        <taxon>Bdellovibrionales</taxon>
        <taxon>Pseudobdellovibrionaceae</taxon>
        <taxon>Bdellovibrio</taxon>
    </lineage>
</organism>
<dbReference type="InterPro" id="IPR036390">
    <property type="entry name" value="WH_DNA-bd_sf"/>
</dbReference>
<evidence type="ECO:0000313" key="6">
    <source>
        <dbReference type="Proteomes" id="UP000075320"/>
    </source>
</evidence>
<dbReference type="PANTHER" id="PTHR33154">
    <property type="entry name" value="TRANSCRIPTIONAL REGULATOR, ARSR FAMILY"/>
    <property type="match status" value="1"/>
</dbReference>
<dbReference type="SUPFAM" id="SSF46785">
    <property type="entry name" value="Winged helix' DNA-binding domain"/>
    <property type="match status" value="1"/>
</dbReference>
<dbReference type="OrthoDB" id="7192471at2"/>
<dbReference type="GO" id="GO:0003700">
    <property type="term" value="F:DNA-binding transcription factor activity"/>
    <property type="evidence" value="ECO:0007669"/>
    <property type="project" value="InterPro"/>
</dbReference>
<keyword evidence="1" id="KW-0805">Transcription regulation</keyword>
<dbReference type="AlphaFoldDB" id="A0A150WQ93"/>
<gene>
    <name evidence="5" type="ORF">AZI86_05370</name>
</gene>
<dbReference type="Pfam" id="PF12840">
    <property type="entry name" value="HTH_20"/>
    <property type="match status" value="1"/>
</dbReference>
<name>A0A150WQ93_BDEBC</name>
<dbReference type="SMART" id="SM00418">
    <property type="entry name" value="HTH_ARSR"/>
    <property type="match status" value="1"/>
</dbReference>
<dbReference type="RefSeq" id="WP_061834041.1">
    <property type="nucleotide sequence ID" value="NZ_LUKE01000001.1"/>
</dbReference>
<keyword evidence="6" id="KW-1185">Reference proteome</keyword>
<reference evidence="5 6" key="1">
    <citation type="submission" date="2016-03" db="EMBL/GenBank/DDBJ databases">
        <authorList>
            <person name="Ploux O."/>
        </authorList>
    </citation>
    <scope>NUCLEOTIDE SEQUENCE [LARGE SCALE GENOMIC DNA]</scope>
    <source>
        <strain evidence="5 6">R0</strain>
    </source>
</reference>
<evidence type="ECO:0000256" key="2">
    <source>
        <dbReference type="ARBA" id="ARBA00023125"/>
    </source>
</evidence>
<accession>A0A150WQ93</accession>
<feature type="domain" description="HTH arsR-type" evidence="4">
    <location>
        <begin position="6"/>
        <end position="99"/>
    </location>
</feature>
<evidence type="ECO:0000313" key="5">
    <source>
        <dbReference type="EMBL" id="KYG66477.1"/>
    </source>
</evidence>
<evidence type="ECO:0000259" key="4">
    <source>
        <dbReference type="PROSITE" id="PS50987"/>
    </source>
</evidence>
<dbReference type="EMBL" id="LUKE01000001">
    <property type="protein sequence ID" value="KYG66477.1"/>
    <property type="molecule type" value="Genomic_DNA"/>
</dbReference>
<dbReference type="Proteomes" id="UP000075320">
    <property type="component" value="Unassembled WGS sequence"/>
</dbReference>
<dbReference type="Gene3D" id="1.10.10.10">
    <property type="entry name" value="Winged helix-like DNA-binding domain superfamily/Winged helix DNA-binding domain"/>
    <property type="match status" value="1"/>
</dbReference>
<keyword evidence="3" id="KW-0804">Transcription</keyword>
<dbReference type="PROSITE" id="PS50987">
    <property type="entry name" value="HTH_ARSR_2"/>
    <property type="match status" value="1"/>
</dbReference>
<dbReference type="PRINTS" id="PR00778">
    <property type="entry name" value="HTHARSR"/>
</dbReference>
<dbReference type="InterPro" id="IPR011991">
    <property type="entry name" value="ArsR-like_HTH"/>
</dbReference>
<dbReference type="InterPro" id="IPR001845">
    <property type="entry name" value="HTH_ArsR_DNA-bd_dom"/>
</dbReference>
<dbReference type="InterPro" id="IPR051081">
    <property type="entry name" value="HTH_MetalResp_TranReg"/>
</dbReference>
<evidence type="ECO:0000256" key="1">
    <source>
        <dbReference type="ARBA" id="ARBA00023015"/>
    </source>
</evidence>
<protein>
    <submittedName>
        <fullName evidence="5">Transcriptional regulator</fullName>
    </submittedName>
</protein>
<comment type="caution">
    <text evidence="5">The sequence shown here is derived from an EMBL/GenBank/DDBJ whole genome shotgun (WGS) entry which is preliminary data.</text>
</comment>
<evidence type="ECO:0000256" key="3">
    <source>
        <dbReference type="ARBA" id="ARBA00023163"/>
    </source>
</evidence>